<evidence type="ECO:0000259" key="2">
    <source>
        <dbReference type="PROSITE" id="PS51192"/>
    </source>
</evidence>
<dbReference type="InterPro" id="IPR001763">
    <property type="entry name" value="Rhodanese-like_dom"/>
</dbReference>
<dbReference type="AlphaFoldDB" id="A0AAW5KJQ3"/>
<dbReference type="Proteomes" id="UP001206236">
    <property type="component" value="Unassembled WGS sequence"/>
</dbReference>
<dbReference type="InterPro" id="IPR014001">
    <property type="entry name" value="Helicase_ATP-bd"/>
</dbReference>
<dbReference type="InterPro" id="IPR050742">
    <property type="entry name" value="Helicase_Restrict-Modif_Enz"/>
</dbReference>
<dbReference type="PANTHER" id="PTHR47396">
    <property type="entry name" value="TYPE I RESTRICTION ENZYME ECOKI R PROTEIN"/>
    <property type="match status" value="1"/>
</dbReference>
<dbReference type="Pfam" id="PF04851">
    <property type="entry name" value="ResIII"/>
    <property type="match status" value="1"/>
</dbReference>
<keyword evidence="4" id="KW-0378">Hydrolase</keyword>
<proteinExistence type="predicted"/>
<keyword evidence="4" id="KW-0347">Helicase</keyword>
<dbReference type="InterPro" id="IPR001650">
    <property type="entry name" value="Helicase_C-like"/>
</dbReference>
<dbReference type="Pfam" id="PF00271">
    <property type="entry name" value="Helicase_C"/>
    <property type="match status" value="1"/>
</dbReference>
<dbReference type="SUPFAM" id="SSF52540">
    <property type="entry name" value="P-loop containing nucleoside triphosphate hydrolases"/>
    <property type="match status" value="1"/>
</dbReference>
<sequence length="444" mass="50214">MKLRAYQNELVEQVRQAWRAGYKAPCIVLPCGGGKSCIVAEMARRTTFNGKRVLFLVHRRELVEQIKKTFIRWGVDMKLCEVGMVQTITRRLKKLARPALIITDENHHSLAQSYKRIYEYFSDVPRVGVTATPVRLNGDGLGDVNDKLIVGVSAKWLIDNNCLAPYDYYAPDVADLTGLHVSHGEYMAAEIEKAMVKNTVFGDVIKYYKQLANGKKAVCYCASVRHSQRTADVFNENGIKAAHIDGSTPKAERDRIISAFRRGDITVLCNVDLISEGFDVPDCECAILLRPTKSLTLYIQQAMRCMRYRPDKRAVIIDHVGNYARFGMPDDDRQWSLEKKPKAQHKKQEQSDKVKQCPECFYTFSAPPAGVKICCPHCGYEFPTAERKLETDSSVGLVKVEGFKLDFSSPADCHTYPELLQYAKSHGYKSGWAYYQARQRGLIG</sequence>
<dbReference type="GO" id="GO:0005524">
    <property type="term" value="F:ATP binding"/>
    <property type="evidence" value="ECO:0007669"/>
    <property type="project" value="InterPro"/>
</dbReference>
<dbReference type="PANTHER" id="PTHR47396:SF1">
    <property type="entry name" value="ATP-DEPENDENT HELICASE IRC3-RELATED"/>
    <property type="match status" value="1"/>
</dbReference>
<evidence type="ECO:0000259" key="3">
    <source>
        <dbReference type="PROSITE" id="PS51194"/>
    </source>
</evidence>
<dbReference type="GO" id="GO:0003677">
    <property type="term" value="F:DNA binding"/>
    <property type="evidence" value="ECO:0007669"/>
    <property type="project" value="InterPro"/>
</dbReference>
<feature type="domain" description="Rhodanese" evidence="1">
    <location>
        <begin position="206"/>
        <end position="253"/>
    </location>
</feature>
<feature type="domain" description="Helicase ATP-binding" evidence="2">
    <location>
        <begin position="27"/>
        <end position="151"/>
    </location>
</feature>
<name>A0AAW5KJQ3_9FIRM</name>
<dbReference type="EMBL" id="JANGCN010000017">
    <property type="protein sequence ID" value="MCQ5153341.1"/>
    <property type="molecule type" value="Genomic_DNA"/>
</dbReference>
<keyword evidence="4" id="KW-0547">Nucleotide-binding</keyword>
<gene>
    <name evidence="4" type="ORF">NE632_08450</name>
</gene>
<keyword evidence="4" id="KW-0067">ATP-binding</keyword>
<organism evidence="4 5">
    <name type="scientific">Ruminococcus bicirculans</name>
    <name type="common">ex Wegman et al. 2014</name>
    <dbReference type="NCBI Taxonomy" id="1160721"/>
    <lineage>
        <taxon>Bacteria</taxon>
        <taxon>Bacillati</taxon>
        <taxon>Bacillota</taxon>
        <taxon>Clostridia</taxon>
        <taxon>Eubacteriales</taxon>
        <taxon>Oscillospiraceae</taxon>
        <taxon>Ruminococcus</taxon>
    </lineage>
</organism>
<dbReference type="InterPro" id="IPR027417">
    <property type="entry name" value="P-loop_NTPase"/>
</dbReference>
<dbReference type="GO" id="GO:0005829">
    <property type="term" value="C:cytosol"/>
    <property type="evidence" value="ECO:0007669"/>
    <property type="project" value="TreeGrafter"/>
</dbReference>
<dbReference type="PROSITE" id="PS50206">
    <property type="entry name" value="RHODANESE_3"/>
    <property type="match status" value="1"/>
</dbReference>
<dbReference type="RefSeq" id="WP_256322110.1">
    <property type="nucleotide sequence ID" value="NZ_JANGCN010000017.1"/>
</dbReference>
<dbReference type="Gene3D" id="3.40.50.300">
    <property type="entry name" value="P-loop containing nucleotide triphosphate hydrolases"/>
    <property type="match status" value="2"/>
</dbReference>
<evidence type="ECO:0000259" key="1">
    <source>
        <dbReference type="PROSITE" id="PS50206"/>
    </source>
</evidence>
<dbReference type="SMART" id="SM00490">
    <property type="entry name" value="HELICc"/>
    <property type="match status" value="1"/>
</dbReference>
<feature type="domain" description="Helicase C-terminal" evidence="3">
    <location>
        <begin position="203"/>
        <end position="359"/>
    </location>
</feature>
<comment type="caution">
    <text evidence="4">The sequence shown here is derived from an EMBL/GenBank/DDBJ whole genome shotgun (WGS) entry which is preliminary data.</text>
</comment>
<dbReference type="PROSITE" id="PS51192">
    <property type="entry name" value="HELICASE_ATP_BIND_1"/>
    <property type="match status" value="1"/>
</dbReference>
<dbReference type="InterPro" id="IPR006935">
    <property type="entry name" value="Helicase/UvrB_N"/>
</dbReference>
<evidence type="ECO:0000313" key="5">
    <source>
        <dbReference type="Proteomes" id="UP001206236"/>
    </source>
</evidence>
<dbReference type="PROSITE" id="PS51194">
    <property type="entry name" value="HELICASE_CTER"/>
    <property type="match status" value="1"/>
</dbReference>
<reference evidence="4" key="1">
    <citation type="submission" date="2022-06" db="EMBL/GenBank/DDBJ databases">
        <title>Isolation of gut microbiota from human fecal samples.</title>
        <authorList>
            <person name="Pamer E.G."/>
            <person name="Barat B."/>
            <person name="Waligurski E."/>
            <person name="Medina S."/>
            <person name="Paddock L."/>
            <person name="Mostad J."/>
        </authorList>
    </citation>
    <scope>NUCLEOTIDE SEQUENCE</scope>
    <source>
        <strain evidence="4">DFI.5.57</strain>
    </source>
</reference>
<evidence type="ECO:0000313" key="4">
    <source>
        <dbReference type="EMBL" id="MCQ5153341.1"/>
    </source>
</evidence>
<dbReference type="GO" id="GO:0004386">
    <property type="term" value="F:helicase activity"/>
    <property type="evidence" value="ECO:0007669"/>
    <property type="project" value="UniProtKB-KW"/>
</dbReference>
<accession>A0AAW5KJQ3</accession>
<dbReference type="GO" id="GO:0016787">
    <property type="term" value="F:hydrolase activity"/>
    <property type="evidence" value="ECO:0007669"/>
    <property type="project" value="InterPro"/>
</dbReference>
<protein>
    <submittedName>
        <fullName evidence="4">DEAD/DEAH box helicase</fullName>
    </submittedName>
</protein>